<proteinExistence type="predicted"/>
<evidence type="ECO:0000313" key="1">
    <source>
        <dbReference type="EMBL" id="CRZ08193.1"/>
    </source>
</evidence>
<protein>
    <submittedName>
        <fullName evidence="1">Uncharacterized protein</fullName>
    </submittedName>
</protein>
<name>A0A0H5R1S7_9EUKA</name>
<reference evidence="1" key="1">
    <citation type="submission" date="2015-04" db="EMBL/GenBank/DDBJ databases">
        <title>The genome sequence of the plant pathogenic Rhizarian Plasmodiophora brassicae reveals insights in its biotrophic life cycle and the origin of chitin synthesis.</title>
        <authorList>
            <person name="Schwelm A."/>
            <person name="Fogelqvist J."/>
            <person name="Knaust A."/>
            <person name="Julke S."/>
            <person name="Lilja T."/>
            <person name="Dhandapani V."/>
            <person name="Bonilla-Rosso G."/>
            <person name="Karlsson M."/>
            <person name="Shevchenko A."/>
            <person name="Choi S.R."/>
            <person name="Kim H.G."/>
            <person name="Park J.Y."/>
            <person name="Lim Y.P."/>
            <person name="Ludwig-Muller J."/>
            <person name="Dixelius C."/>
        </authorList>
    </citation>
    <scope>NUCLEOTIDE SEQUENCE</scope>
    <source>
        <tissue evidence="1">Potato root galls</tissue>
    </source>
</reference>
<dbReference type="AlphaFoldDB" id="A0A0H5R1S7"/>
<accession>A0A0H5R1S7</accession>
<dbReference type="EMBL" id="HACM01007751">
    <property type="protein sequence ID" value="CRZ08193.1"/>
    <property type="molecule type" value="Transcribed_RNA"/>
</dbReference>
<sequence length="173" mass="19816">MKTFLLFNRHADSDKIVVDANHKIHTATTMKYLGANLLANPASNKSTILIDMTEPATDIRRRCKLMRLLRQLKVPTKLFQQNFRPMEIAYNDYMRTYTGSFISTPITLLHAISGFPLLRDKITTETTMTVLAAQANGTLLGREYIEWNGEGDGWTPLEKFGQRIKKECPIHMR</sequence>
<organism evidence="1">
    <name type="scientific">Spongospora subterranea</name>
    <dbReference type="NCBI Taxonomy" id="70186"/>
    <lineage>
        <taxon>Eukaryota</taxon>
        <taxon>Sar</taxon>
        <taxon>Rhizaria</taxon>
        <taxon>Endomyxa</taxon>
        <taxon>Phytomyxea</taxon>
        <taxon>Plasmodiophorida</taxon>
        <taxon>Plasmodiophoridae</taxon>
        <taxon>Spongospora</taxon>
    </lineage>
</organism>